<gene>
    <name evidence="1" type="ORF">V6N11_075903</name>
</gene>
<keyword evidence="2" id="KW-1185">Reference proteome</keyword>
<protein>
    <recommendedName>
        <fullName evidence="3">Reverse transcriptase zinc-binding domain-containing protein</fullName>
    </recommendedName>
</protein>
<evidence type="ECO:0000313" key="1">
    <source>
        <dbReference type="EMBL" id="KAK8995637.1"/>
    </source>
</evidence>
<name>A0ABR2Q4N6_9ROSI</name>
<dbReference type="EMBL" id="JBBPBN010000045">
    <property type="protein sequence ID" value="KAK8995637.1"/>
    <property type="molecule type" value="Genomic_DNA"/>
</dbReference>
<reference evidence="1 2" key="1">
    <citation type="journal article" date="2024" name="G3 (Bethesda)">
        <title>Genome assembly of Hibiscus sabdariffa L. provides insights into metabolisms of medicinal natural products.</title>
        <authorList>
            <person name="Kim T."/>
        </authorList>
    </citation>
    <scope>NUCLEOTIDE SEQUENCE [LARGE SCALE GENOMIC DNA]</scope>
    <source>
        <strain evidence="1">TK-2024</strain>
        <tissue evidence="1">Old leaves</tissue>
    </source>
</reference>
<dbReference type="Proteomes" id="UP001396334">
    <property type="component" value="Unassembled WGS sequence"/>
</dbReference>
<proteinExistence type="predicted"/>
<sequence length="105" mass="11862">MVWNDTRRSIMWNVGDGKSVDFWRDHWIQGTGPLINYVSNRHANSLTPILVADMVDAAGSWHWSRLENMLPHSILLRLAAIKPSLLSVPGDGFGWRWTESTGFSG</sequence>
<accession>A0ABR2Q4N6</accession>
<evidence type="ECO:0000313" key="2">
    <source>
        <dbReference type="Proteomes" id="UP001396334"/>
    </source>
</evidence>
<evidence type="ECO:0008006" key="3">
    <source>
        <dbReference type="Google" id="ProtNLM"/>
    </source>
</evidence>
<comment type="caution">
    <text evidence="1">The sequence shown here is derived from an EMBL/GenBank/DDBJ whole genome shotgun (WGS) entry which is preliminary data.</text>
</comment>
<organism evidence="1 2">
    <name type="scientific">Hibiscus sabdariffa</name>
    <name type="common">roselle</name>
    <dbReference type="NCBI Taxonomy" id="183260"/>
    <lineage>
        <taxon>Eukaryota</taxon>
        <taxon>Viridiplantae</taxon>
        <taxon>Streptophyta</taxon>
        <taxon>Embryophyta</taxon>
        <taxon>Tracheophyta</taxon>
        <taxon>Spermatophyta</taxon>
        <taxon>Magnoliopsida</taxon>
        <taxon>eudicotyledons</taxon>
        <taxon>Gunneridae</taxon>
        <taxon>Pentapetalae</taxon>
        <taxon>rosids</taxon>
        <taxon>malvids</taxon>
        <taxon>Malvales</taxon>
        <taxon>Malvaceae</taxon>
        <taxon>Malvoideae</taxon>
        <taxon>Hibiscus</taxon>
    </lineage>
</organism>